<dbReference type="InterPro" id="IPR050109">
    <property type="entry name" value="HTH-type_TetR-like_transc_reg"/>
</dbReference>
<sequence length="231" mass="24956">MTKATTSAGSPSPGASPATGMRGRKRERTRRAISDAAFRLFAEQGFEAATLTRIAAEADVAPATVFTHFASKEDIFFSRREEFREGLPDSVAPTRTGAELMAGLREFYAHGIELVLAPDRLETGRIFARVLRGSPALMSGYLPMGRERQRLLTEALTARAPRASRAELELFAALAVAAGERAYDVLHTALVADEPVERVRAAATEALDLGFSRLAHAYEGSHVLDADARPS</sequence>
<evidence type="ECO:0000313" key="7">
    <source>
        <dbReference type="EMBL" id="MDT0450705.1"/>
    </source>
</evidence>
<proteinExistence type="predicted"/>
<dbReference type="PROSITE" id="PS50977">
    <property type="entry name" value="HTH_TETR_2"/>
    <property type="match status" value="1"/>
</dbReference>
<evidence type="ECO:0000259" key="6">
    <source>
        <dbReference type="PROSITE" id="PS50977"/>
    </source>
</evidence>
<dbReference type="Gene3D" id="1.10.10.60">
    <property type="entry name" value="Homeodomain-like"/>
    <property type="match status" value="1"/>
</dbReference>
<evidence type="ECO:0000256" key="1">
    <source>
        <dbReference type="ARBA" id="ARBA00023015"/>
    </source>
</evidence>
<dbReference type="Pfam" id="PF00440">
    <property type="entry name" value="TetR_N"/>
    <property type="match status" value="1"/>
</dbReference>
<accession>A0ABU2SS95</accession>
<dbReference type="EMBL" id="JAVRFI010000009">
    <property type="protein sequence ID" value="MDT0450705.1"/>
    <property type="molecule type" value="Genomic_DNA"/>
</dbReference>
<dbReference type="PANTHER" id="PTHR30055:SF234">
    <property type="entry name" value="HTH-TYPE TRANSCRIPTIONAL REGULATOR BETI"/>
    <property type="match status" value="1"/>
</dbReference>
<evidence type="ECO:0000256" key="4">
    <source>
        <dbReference type="PROSITE-ProRule" id="PRU00335"/>
    </source>
</evidence>
<keyword evidence="8" id="KW-1185">Reference proteome</keyword>
<gene>
    <name evidence="7" type="ORF">RM609_16710</name>
</gene>
<evidence type="ECO:0000256" key="5">
    <source>
        <dbReference type="SAM" id="MobiDB-lite"/>
    </source>
</evidence>
<dbReference type="InterPro" id="IPR001647">
    <property type="entry name" value="HTH_TetR"/>
</dbReference>
<dbReference type="InterPro" id="IPR009057">
    <property type="entry name" value="Homeodomain-like_sf"/>
</dbReference>
<protein>
    <submittedName>
        <fullName evidence="7">Helix-turn-helix domain-containing protein</fullName>
    </submittedName>
</protein>
<dbReference type="PANTHER" id="PTHR30055">
    <property type="entry name" value="HTH-TYPE TRANSCRIPTIONAL REGULATOR RUTR"/>
    <property type="match status" value="1"/>
</dbReference>
<dbReference type="Proteomes" id="UP001180531">
    <property type="component" value="Unassembled WGS sequence"/>
</dbReference>
<dbReference type="PROSITE" id="PS01081">
    <property type="entry name" value="HTH_TETR_1"/>
    <property type="match status" value="1"/>
</dbReference>
<dbReference type="SUPFAM" id="SSF46689">
    <property type="entry name" value="Homeodomain-like"/>
    <property type="match status" value="1"/>
</dbReference>
<reference evidence="7" key="1">
    <citation type="submission" date="2024-05" db="EMBL/GenBank/DDBJ databases">
        <title>30 novel species of actinomycetes from the DSMZ collection.</title>
        <authorList>
            <person name="Nouioui I."/>
        </authorList>
    </citation>
    <scope>NUCLEOTIDE SEQUENCE</scope>
    <source>
        <strain evidence="7">DSM 40473</strain>
    </source>
</reference>
<evidence type="ECO:0000256" key="2">
    <source>
        <dbReference type="ARBA" id="ARBA00023125"/>
    </source>
</evidence>
<keyword evidence="1" id="KW-0805">Transcription regulation</keyword>
<dbReference type="InterPro" id="IPR023772">
    <property type="entry name" value="DNA-bd_HTH_TetR-type_CS"/>
</dbReference>
<dbReference type="PRINTS" id="PR00455">
    <property type="entry name" value="HTHTETR"/>
</dbReference>
<comment type="caution">
    <text evidence="7">The sequence shown here is derived from an EMBL/GenBank/DDBJ whole genome shotgun (WGS) entry which is preliminary data.</text>
</comment>
<dbReference type="Gene3D" id="1.10.357.10">
    <property type="entry name" value="Tetracycline Repressor, domain 2"/>
    <property type="match status" value="1"/>
</dbReference>
<feature type="DNA-binding region" description="H-T-H motif" evidence="4">
    <location>
        <begin position="50"/>
        <end position="69"/>
    </location>
</feature>
<dbReference type="RefSeq" id="WP_311611681.1">
    <property type="nucleotide sequence ID" value="NZ_JAVRFI010000009.1"/>
</dbReference>
<evidence type="ECO:0000313" key="8">
    <source>
        <dbReference type="Proteomes" id="UP001180531"/>
    </source>
</evidence>
<evidence type="ECO:0000256" key="3">
    <source>
        <dbReference type="ARBA" id="ARBA00023163"/>
    </source>
</evidence>
<feature type="region of interest" description="Disordered" evidence="5">
    <location>
        <begin position="1"/>
        <end position="28"/>
    </location>
</feature>
<feature type="compositionally biased region" description="Low complexity" evidence="5">
    <location>
        <begin position="1"/>
        <end position="20"/>
    </location>
</feature>
<keyword evidence="3" id="KW-0804">Transcription</keyword>
<keyword evidence="2 4" id="KW-0238">DNA-binding</keyword>
<name>A0ABU2SS95_9ACTN</name>
<organism evidence="7 8">
    <name type="scientific">Streptomyces hesseae</name>
    <dbReference type="NCBI Taxonomy" id="3075519"/>
    <lineage>
        <taxon>Bacteria</taxon>
        <taxon>Bacillati</taxon>
        <taxon>Actinomycetota</taxon>
        <taxon>Actinomycetes</taxon>
        <taxon>Kitasatosporales</taxon>
        <taxon>Streptomycetaceae</taxon>
        <taxon>Streptomyces</taxon>
    </lineage>
</organism>
<feature type="domain" description="HTH tetR-type" evidence="6">
    <location>
        <begin position="27"/>
        <end position="87"/>
    </location>
</feature>